<name>A0AAN7SQY1_9COLE</name>
<keyword evidence="3" id="KW-1185">Reference proteome</keyword>
<dbReference type="PANTHER" id="PTHR33480:SF1">
    <property type="entry name" value="TYR RECOMBINASE DOMAIN-CONTAINING PROTEIN"/>
    <property type="match status" value="1"/>
</dbReference>
<dbReference type="Proteomes" id="UP001353858">
    <property type="component" value="Unassembled WGS sequence"/>
</dbReference>
<feature type="region of interest" description="Disordered" evidence="1">
    <location>
        <begin position="584"/>
        <end position="617"/>
    </location>
</feature>
<reference evidence="3" key="1">
    <citation type="submission" date="2023-01" db="EMBL/GenBank/DDBJ databases">
        <title>Key to firefly adult light organ development and bioluminescence: homeobox transcription factors regulate luciferase expression and transportation to peroxisome.</title>
        <authorList>
            <person name="Fu X."/>
        </authorList>
    </citation>
    <scope>NUCLEOTIDE SEQUENCE [LARGE SCALE GENOMIC DNA]</scope>
</reference>
<dbReference type="EMBL" id="JARPUR010000001">
    <property type="protein sequence ID" value="KAK4885253.1"/>
    <property type="molecule type" value="Genomic_DNA"/>
</dbReference>
<protein>
    <submittedName>
        <fullName evidence="2">Uncharacterized protein</fullName>
    </submittedName>
</protein>
<evidence type="ECO:0000313" key="2">
    <source>
        <dbReference type="EMBL" id="KAK4885253.1"/>
    </source>
</evidence>
<comment type="caution">
    <text evidence="2">The sequence shown here is derived from an EMBL/GenBank/DDBJ whole genome shotgun (WGS) entry which is preliminary data.</text>
</comment>
<feature type="compositionally biased region" description="Low complexity" evidence="1">
    <location>
        <begin position="152"/>
        <end position="167"/>
    </location>
</feature>
<dbReference type="PANTHER" id="PTHR33480">
    <property type="entry name" value="SET DOMAIN-CONTAINING PROTEIN-RELATED"/>
    <property type="match status" value="1"/>
</dbReference>
<feature type="compositionally biased region" description="Low complexity" evidence="1">
    <location>
        <begin position="591"/>
        <end position="602"/>
    </location>
</feature>
<dbReference type="AlphaFoldDB" id="A0AAN7SQY1"/>
<organism evidence="2 3">
    <name type="scientific">Aquatica leii</name>
    <dbReference type="NCBI Taxonomy" id="1421715"/>
    <lineage>
        <taxon>Eukaryota</taxon>
        <taxon>Metazoa</taxon>
        <taxon>Ecdysozoa</taxon>
        <taxon>Arthropoda</taxon>
        <taxon>Hexapoda</taxon>
        <taxon>Insecta</taxon>
        <taxon>Pterygota</taxon>
        <taxon>Neoptera</taxon>
        <taxon>Endopterygota</taxon>
        <taxon>Coleoptera</taxon>
        <taxon>Polyphaga</taxon>
        <taxon>Elateriformia</taxon>
        <taxon>Elateroidea</taxon>
        <taxon>Lampyridae</taxon>
        <taxon>Luciolinae</taxon>
        <taxon>Aquatica</taxon>
    </lineage>
</organism>
<evidence type="ECO:0000313" key="3">
    <source>
        <dbReference type="Proteomes" id="UP001353858"/>
    </source>
</evidence>
<sequence length="1157" mass="131752">MMSSRSRLLLQMALNQTTDKKILLDEVENPLPPSLPSVKSLTSQEFDYQEISTQKTIEWINNNDFHHFPSENNENNLQEITNNSIEGFKKDKSQNVYENHVLLPINATFETINENLISSPNSTESFTIIPASYTTVDDENNDRDFDINDFQTSTSNTSSSSETNKSENSIVLPLTKNIVYSRVFNLMKPDQIAFEAKKDLLIAHIGESYLKKHKRERMTYAASNKMRELSRLLIVYRNLVKNENITFKDIIHPKNFDIVVTTVREMSGYDHERKIFKAPSLAMHIGTSLKLASDELVHLILRESKGYKTKSCKEQQEWIQNVKFFKELVESRWNTELSSLANKDLSEKRWNKPLLLPLVSDIKKFRDGVLKIANECKDQLSNNNGNEKVYKLLVQSALALLILFNRRRIGDVQYLKIQNYLDDKRSNTKDFENALTDAEKILTTQYKRVVNSGKGNRAVVILVPDVLQKFVNLILEHRSKYIPADNVYVFAMPGSTIKWGKGDVAIKRQHELLNNHVSTNDSQITTPSKKVQNRVVSLTENMHVTQLQKAKRKLFITDTFINESDSLKQLESTKVTSCVEVKGTSNNDVASSSSESEYIPSSGTEDSDSGNESNDSFAKELAKACDKQVDRSTDLLDEPFVSVSESIENNNKLVFREDQACNSLTNPTKFLTSVTEPAEKHHFGIYKHNGEVRKGKKKMDFCFYCETSVLNFARHITRNHTSEVEVQKILSKPPGSRERKSLLDLLRKKGNFLNSNVACKPVQSLRAAKDLLPCDHCLGFFSAKLLWKHRSRCTDSKSKNHKAAAQNILVANLRIDSALKNTVFPRMRADEISLVAKKDPLICAYGARYMRIHREKHFIAVTSRKMREIARLLIELKKIEPAIKCLFDALKPKYFDIIVAATKIVAKYNAEKDKYISPTYAMHMGTYLKQCAEIAIIFALKRKEIAEKVTSAEAEADLKTLIKVIESQWQYEVSSQAASDLNTNKWNKVTIVPLASDLKLLKSYLISKATSAVKALNNKVDVSNYTVLLETIFCRVILLNRRRPGELQRLKLDIYEMSNNSNANSTYEEFSEAVSLTEKVLLSRFKRIVIRGKRGRGVPVLFSPDTQAHIKVLLNYRKKFQSTPRVSEVEIVSETNALTIFVTPSIVNGRSTIPKID</sequence>
<feature type="region of interest" description="Disordered" evidence="1">
    <location>
        <begin position="139"/>
        <end position="167"/>
    </location>
</feature>
<proteinExistence type="predicted"/>
<accession>A0AAN7SQY1</accession>
<gene>
    <name evidence="2" type="ORF">RN001_001524</name>
</gene>
<evidence type="ECO:0000256" key="1">
    <source>
        <dbReference type="SAM" id="MobiDB-lite"/>
    </source>
</evidence>